<organism evidence="1 2">
    <name type="scientific">Eumeta variegata</name>
    <name type="common">Bagworm moth</name>
    <name type="synonym">Eumeta japonica</name>
    <dbReference type="NCBI Taxonomy" id="151549"/>
    <lineage>
        <taxon>Eukaryota</taxon>
        <taxon>Metazoa</taxon>
        <taxon>Ecdysozoa</taxon>
        <taxon>Arthropoda</taxon>
        <taxon>Hexapoda</taxon>
        <taxon>Insecta</taxon>
        <taxon>Pterygota</taxon>
        <taxon>Neoptera</taxon>
        <taxon>Endopterygota</taxon>
        <taxon>Lepidoptera</taxon>
        <taxon>Glossata</taxon>
        <taxon>Ditrysia</taxon>
        <taxon>Tineoidea</taxon>
        <taxon>Psychidae</taxon>
        <taxon>Oiketicinae</taxon>
        <taxon>Eumeta</taxon>
    </lineage>
</organism>
<evidence type="ECO:0000313" key="1">
    <source>
        <dbReference type="EMBL" id="GBP65761.1"/>
    </source>
</evidence>
<proteinExistence type="predicted"/>
<dbReference type="Proteomes" id="UP000299102">
    <property type="component" value="Unassembled WGS sequence"/>
</dbReference>
<keyword evidence="2" id="KW-1185">Reference proteome</keyword>
<name>A0A4C1XPL0_EUMVA</name>
<gene>
    <name evidence="1" type="ORF">EVAR_44406_1</name>
</gene>
<dbReference type="EMBL" id="BGZK01000938">
    <property type="protein sequence ID" value="GBP65761.1"/>
    <property type="molecule type" value="Genomic_DNA"/>
</dbReference>
<reference evidence="1 2" key="1">
    <citation type="journal article" date="2019" name="Commun. Biol.">
        <title>The bagworm genome reveals a unique fibroin gene that provides high tensile strength.</title>
        <authorList>
            <person name="Kono N."/>
            <person name="Nakamura H."/>
            <person name="Ohtoshi R."/>
            <person name="Tomita M."/>
            <person name="Numata K."/>
            <person name="Arakawa K."/>
        </authorList>
    </citation>
    <scope>NUCLEOTIDE SEQUENCE [LARGE SCALE GENOMIC DNA]</scope>
</reference>
<evidence type="ECO:0000313" key="2">
    <source>
        <dbReference type="Proteomes" id="UP000299102"/>
    </source>
</evidence>
<protein>
    <submittedName>
        <fullName evidence="1">Uncharacterized protein</fullName>
    </submittedName>
</protein>
<sequence length="160" mass="17691">MTVCRNCAGACSRKYFVRRGEGPAAQPSTHDAGVLCDKTHYSRSALMLLHNQRHIVSACPSHTVSSDYEHDRCLVRQSNDLRRTYEFPGRFIRRVIRAPPGGPAVARPHAIRRAGRRHVTARGRPAAFPLLPISAAFTVSHEAGPDGILINLIKNVNEPH</sequence>
<accession>A0A4C1XPL0</accession>
<dbReference type="AlphaFoldDB" id="A0A4C1XPL0"/>
<comment type="caution">
    <text evidence="1">The sequence shown here is derived from an EMBL/GenBank/DDBJ whole genome shotgun (WGS) entry which is preliminary data.</text>
</comment>